<evidence type="ECO:0000256" key="2">
    <source>
        <dbReference type="SAM" id="SignalP"/>
    </source>
</evidence>
<feature type="chain" id="PRO_5021977577" description="Planctomycete cytochrome C" evidence="2">
    <location>
        <begin position="24"/>
        <end position="834"/>
    </location>
</feature>
<proteinExistence type="predicted"/>
<evidence type="ECO:0000259" key="4">
    <source>
        <dbReference type="Pfam" id="PF07626"/>
    </source>
</evidence>
<dbReference type="Pfam" id="PF07631">
    <property type="entry name" value="PSD4"/>
    <property type="match status" value="1"/>
</dbReference>
<dbReference type="InterPro" id="IPR011429">
    <property type="entry name" value="Cyt_c_Planctomycete-type"/>
</dbReference>
<dbReference type="Pfam" id="PF07626">
    <property type="entry name" value="PSD3"/>
    <property type="match status" value="1"/>
</dbReference>
<evidence type="ECO:0008006" key="11">
    <source>
        <dbReference type="Google" id="ProtNLM"/>
    </source>
</evidence>
<reference evidence="9 10" key="1">
    <citation type="submission" date="2019-02" db="EMBL/GenBank/DDBJ databases">
        <title>Deep-cultivation of Planctomycetes and their phenomic and genomic characterization uncovers novel biology.</title>
        <authorList>
            <person name="Wiegand S."/>
            <person name="Jogler M."/>
            <person name="Boedeker C."/>
            <person name="Pinto D."/>
            <person name="Vollmers J."/>
            <person name="Rivas-Marin E."/>
            <person name="Kohn T."/>
            <person name="Peeters S.H."/>
            <person name="Heuer A."/>
            <person name="Rast P."/>
            <person name="Oberbeckmann S."/>
            <person name="Bunk B."/>
            <person name="Jeske O."/>
            <person name="Meyerdierks A."/>
            <person name="Storesund J.E."/>
            <person name="Kallscheuer N."/>
            <person name="Luecker S."/>
            <person name="Lage O.M."/>
            <person name="Pohl T."/>
            <person name="Merkel B.J."/>
            <person name="Hornburger P."/>
            <person name="Mueller R.-W."/>
            <person name="Bruemmer F."/>
            <person name="Labrenz M."/>
            <person name="Spormann A.M."/>
            <person name="Op den Camp H."/>
            <person name="Overmann J."/>
            <person name="Amann R."/>
            <person name="Jetten M.S.M."/>
            <person name="Mascher T."/>
            <person name="Medema M.H."/>
            <person name="Devos D.P."/>
            <person name="Kaster A.-K."/>
            <person name="Ovreas L."/>
            <person name="Rohde M."/>
            <person name="Galperin M.Y."/>
            <person name="Jogler C."/>
        </authorList>
    </citation>
    <scope>NUCLEOTIDE SEQUENCE [LARGE SCALE GENOMIC DNA]</scope>
    <source>
        <strain evidence="9 10">K22_7</strain>
    </source>
</reference>
<protein>
    <recommendedName>
        <fullName evidence="11">Planctomycete cytochrome C</fullName>
    </recommendedName>
</protein>
<organism evidence="9 10">
    <name type="scientific">Rubripirellula lacrimiformis</name>
    <dbReference type="NCBI Taxonomy" id="1930273"/>
    <lineage>
        <taxon>Bacteria</taxon>
        <taxon>Pseudomonadati</taxon>
        <taxon>Planctomycetota</taxon>
        <taxon>Planctomycetia</taxon>
        <taxon>Pirellulales</taxon>
        <taxon>Pirellulaceae</taxon>
        <taxon>Rubripirellula</taxon>
    </lineage>
</organism>
<evidence type="ECO:0000256" key="1">
    <source>
        <dbReference type="SAM" id="MobiDB-lite"/>
    </source>
</evidence>
<sequence precursor="true">MRTSLRWGAGILAIFGLVTPAIAADTLPSSDRIEPFLENYCVECHNTDEAKGDRSFDALASAITTDNDLVDYQDILDQLNLSEMPPPDAVQPSDTDRIQIIEALTAKIAAYHESRTDSGGRTVLRRLNAREYRNTVRDLLQLETTLFDPTTKFPRDQTIQHFDNIGDQLVTSSHLLSRYLDAADQVITRALHPLKKPAPQTWVFKDRFRQQPEVDSAHRAANGWKYITLYDVVGADKPEGAYGPILDFAEGVPHNGTYEIRFQAEAVNRDHPYDDDLIGTNRDQPLRLGIVPGNHDFGELHLPQPVEPLLAEFELTDDKQWYTAQVHLDRGYSPRFTFRNGLMDVRNLWSRLIRKYPDRFAPNLNGIVAFRKAAIADGKLPQIRIHQIEISGPIIQQWPTPSQRILLGDDSTSISSGDSPSDADPRRVDLTLQQSRGHIARFASRAYRRDASQSEVDQVMRVVRSRRDAGQTPMDALADGFKTILCSPNFLYLDETSDNANGNGSLSQHAIASRLSYFLWSSMPDQALRDLADQGRLTDRDELRRQVRRMLADKRSDAMVRSFLDTWLALRDLGSAPPDRRNFSAYYRHDLGTAMRDETEAFFRHILDQNLSVDQFIDSDFTFVNQSLAELYAIDDVDSHVMRRVALNDRRRGGLLGQSSVLTVSANGIDTSPVVRGVWLLDNLLGTPPSPPPPDVEPLDPDTRGAKTIREQLAKHRDVTTCNECHRRIDPLGFALENYDPIGRWRTKYPSKANIDASGELPDGQSFRDVGELKRILLGRKSQFARSMAEKMLAYSIGRQTVPADRPAIDKIADADGLRDLIELVVLSKPFQTN</sequence>
<feature type="domain" description="DUF1588" evidence="5">
    <location>
        <begin position="652"/>
        <end position="748"/>
    </location>
</feature>
<dbReference type="AlphaFoldDB" id="A0A517NBM9"/>
<dbReference type="InterPro" id="IPR013042">
    <property type="entry name" value="DUF1592"/>
</dbReference>
<feature type="domain" description="Cytochrome C Planctomycete-type" evidence="7">
    <location>
        <begin position="41"/>
        <end position="88"/>
    </location>
</feature>
<evidence type="ECO:0000259" key="8">
    <source>
        <dbReference type="Pfam" id="PF07637"/>
    </source>
</evidence>
<gene>
    <name evidence="9" type="ORF">K227x_29360</name>
</gene>
<evidence type="ECO:0000259" key="3">
    <source>
        <dbReference type="Pfam" id="PF07624"/>
    </source>
</evidence>
<evidence type="ECO:0000313" key="10">
    <source>
        <dbReference type="Proteomes" id="UP000318538"/>
    </source>
</evidence>
<feature type="domain" description="DUF1595" evidence="8">
    <location>
        <begin position="436"/>
        <end position="495"/>
    </location>
</feature>
<dbReference type="Pfam" id="PF07635">
    <property type="entry name" value="PSCyt1"/>
    <property type="match status" value="1"/>
</dbReference>
<dbReference type="RefSeq" id="WP_145170203.1">
    <property type="nucleotide sequence ID" value="NZ_CP036525.1"/>
</dbReference>
<evidence type="ECO:0000259" key="5">
    <source>
        <dbReference type="Pfam" id="PF07627"/>
    </source>
</evidence>
<dbReference type="OrthoDB" id="175242at2"/>
<keyword evidence="10" id="KW-1185">Reference proteome</keyword>
<dbReference type="Pfam" id="PF07637">
    <property type="entry name" value="PSD5"/>
    <property type="match status" value="1"/>
</dbReference>
<evidence type="ECO:0000259" key="7">
    <source>
        <dbReference type="Pfam" id="PF07635"/>
    </source>
</evidence>
<feature type="signal peptide" evidence="2">
    <location>
        <begin position="1"/>
        <end position="23"/>
    </location>
</feature>
<dbReference type="InterPro" id="IPR013036">
    <property type="entry name" value="DUF1587"/>
</dbReference>
<dbReference type="InterPro" id="IPR013043">
    <property type="entry name" value="DUF1595"/>
</dbReference>
<evidence type="ECO:0000313" key="9">
    <source>
        <dbReference type="EMBL" id="QDT04544.1"/>
    </source>
</evidence>
<dbReference type="Pfam" id="PF07627">
    <property type="entry name" value="PSCyt3"/>
    <property type="match status" value="1"/>
</dbReference>
<name>A0A517NBM9_9BACT</name>
<accession>A0A517NBM9</accession>
<feature type="domain" description="DUF1585" evidence="3">
    <location>
        <begin position="763"/>
        <end position="831"/>
    </location>
</feature>
<evidence type="ECO:0000259" key="6">
    <source>
        <dbReference type="Pfam" id="PF07631"/>
    </source>
</evidence>
<feature type="region of interest" description="Disordered" evidence="1">
    <location>
        <begin position="407"/>
        <end position="427"/>
    </location>
</feature>
<dbReference type="Pfam" id="PF07624">
    <property type="entry name" value="PSD2"/>
    <property type="match status" value="1"/>
</dbReference>
<dbReference type="EMBL" id="CP036525">
    <property type="protein sequence ID" value="QDT04544.1"/>
    <property type="molecule type" value="Genomic_DNA"/>
</dbReference>
<feature type="compositionally biased region" description="Low complexity" evidence="1">
    <location>
        <begin position="409"/>
        <end position="422"/>
    </location>
</feature>
<dbReference type="KEGG" id="rlc:K227x_29360"/>
<dbReference type="InterPro" id="IPR011478">
    <property type="entry name" value="DUF1585"/>
</dbReference>
<keyword evidence="2" id="KW-0732">Signal</keyword>
<feature type="domain" description="DUF1587" evidence="4">
    <location>
        <begin position="125"/>
        <end position="191"/>
    </location>
</feature>
<dbReference type="Proteomes" id="UP000318538">
    <property type="component" value="Chromosome"/>
</dbReference>
<feature type="domain" description="DUF1592" evidence="6">
    <location>
        <begin position="506"/>
        <end position="634"/>
    </location>
</feature>
<dbReference type="InterPro" id="IPR013039">
    <property type="entry name" value="DUF1588"/>
</dbReference>